<keyword evidence="3" id="KW-0813">Transport</keyword>
<evidence type="ECO:0000256" key="5">
    <source>
        <dbReference type="SAM" id="SignalP"/>
    </source>
</evidence>
<feature type="domain" description="Solute-binding protein family 5" evidence="6">
    <location>
        <begin position="70"/>
        <end position="417"/>
    </location>
</feature>
<dbReference type="PIRSF" id="PIRSF002741">
    <property type="entry name" value="MppA"/>
    <property type="match status" value="1"/>
</dbReference>
<dbReference type="InterPro" id="IPR000914">
    <property type="entry name" value="SBP_5_dom"/>
</dbReference>
<organism evidence="7 8">
    <name type="scientific">Phyllobacterium trifolii</name>
    <dbReference type="NCBI Taxonomy" id="300193"/>
    <lineage>
        <taxon>Bacteria</taxon>
        <taxon>Pseudomonadati</taxon>
        <taxon>Pseudomonadota</taxon>
        <taxon>Alphaproteobacteria</taxon>
        <taxon>Hyphomicrobiales</taxon>
        <taxon>Phyllobacteriaceae</taxon>
        <taxon>Phyllobacterium</taxon>
    </lineage>
</organism>
<dbReference type="Pfam" id="PF00496">
    <property type="entry name" value="SBP_bac_5"/>
    <property type="match status" value="1"/>
</dbReference>
<dbReference type="Gene3D" id="3.10.105.10">
    <property type="entry name" value="Dipeptide-binding Protein, Domain 3"/>
    <property type="match status" value="1"/>
</dbReference>
<dbReference type="GO" id="GO:0043190">
    <property type="term" value="C:ATP-binding cassette (ABC) transporter complex"/>
    <property type="evidence" value="ECO:0007669"/>
    <property type="project" value="InterPro"/>
</dbReference>
<comment type="subcellular location">
    <subcellularLocation>
        <location evidence="1">Periplasm</location>
    </subcellularLocation>
</comment>
<dbReference type="GO" id="GO:0030288">
    <property type="term" value="C:outer membrane-bounded periplasmic space"/>
    <property type="evidence" value="ECO:0007669"/>
    <property type="project" value="UniProtKB-ARBA"/>
</dbReference>
<dbReference type="Proteomes" id="UP000554520">
    <property type="component" value="Unassembled WGS sequence"/>
</dbReference>
<dbReference type="SUPFAM" id="SSF53850">
    <property type="entry name" value="Periplasmic binding protein-like II"/>
    <property type="match status" value="1"/>
</dbReference>
<keyword evidence="8" id="KW-1185">Reference proteome</keyword>
<dbReference type="GO" id="GO:1904680">
    <property type="term" value="F:peptide transmembrane transporter activity"/>
    <property type="evidence" value="ECO:0007669"/>
    <property type="project" value="TreeGrafter"/>
</dbReference>
<dbReference type="PANTHER" id="PTHR30290">
    <property type="entry name" value="PERIPLASMIC BINDING COMPONENT OF ABC TRANSPORTER"/>
    <property type="match status" value="1"/>
</dbReference>
<accession>A0A839UJ42</accession>
<gene>
    <name evidence="7" type="ORF">FHS21_004997</name>
</gene>
<evidence type="ECO:0000256" key="3">
    <source>
        <dbReference type="ARBA" id="ARBA00022448"/>
    </source>
</evidence>
<dbReference type="InterPro" id="IPR030678">
    <property type="entry name" value="Peptide/Ni-bd"/>
</dbReference>
<keyword evidence="4 5" id="KW-0732">Signal</keyword>
<evidence type="ECO:0000256" key="4">
    <source>
        <dbReference type="ARBA" id="ARBA00022729"/>
    </source>
</evidence>
<evidence type="ECO:0000256" key="2">
    <source>
        <dbReference type="ARBA" id="ARBA00005695"/>
    </source>
</evidence>
<name>A0A839UJ42_9HYPH</name>
<evidence type="ECO:0000313" key="8">
    <source>
        <dbReference type="Proteomes" id="UP000554520"/>
    </source>
</evidence>
<protein>
    <submittedName>
        <fullName evidence="7">Peptide/nickel transport system substrate-binding protein</fullName>
    </submittedName>
</protein>
<dbReference type="Gene3D" id="3.90.76.10">
    <property type="entry name" value="Dipeptide-binding Protein, Domain 1"/>
    <property type="match status" value="1"/>
</dbReference>
<dbReference type="RefSeq" id="WP_183664416.1">
    <property type="nucleotide sequence ID" value="NZ_JACHXN010000020.1"/>
</dbReference>
<sequence length="498" mass="54795">MLKTFATTAALAASLLTSAAYAQAAKDTLTIDLPNDAATLDPHLQWDTDSYSVYRNIFDNLITRDTSGAIVPQIAKAWKYTSDTVIEFDIRDDVTFQDGSKLTADDVAYSINRIIDPKLKSAQLSQFDQIIKAEVISPTLVKVTTKSPYPALLAQLVKLSIVPKAYVEKVGAQEFNQKPMGSGPYKLVQWQKGVQTELQANDHYWRVKPAIQHVIFRAVPDVSTRIADLRTGKADLIRELPADQAISLKTETGIQILSVPTERVGYMYINAEAGATKDVRVRQAIAYAIDTPGLIEALLQGYGAPVNVLGAPPVFGYTDKVEGYKYDPDKAKELIKEAGAEGAKIEFLTSPAYDRALVEAIQQMLNDVGLDTQIVSLDQATFLKRRQGDAANAGSVALGRWSCACQDADGIIFPLFRTGSSWAKYSNPEFDKLVDGARSTLEKDKRLVDYQKAYEILRADVPGIGLYQAYSVYGASAHLKWQPTANEAMFVTDMSWQQ</sequence>
<dbReference type="InterPro" id="IPR039424">
    <property type="entry name" value="SBP_5"/>
</dbReference>
<proteinExistence type="inferred from homology"/>
<feature type="chain" id="PRO_5032708667" evidence="5">
    <location>
        <begin position="25"/>
        <end position="498"/>
    </location>
</feature>
<evidence type="ECO:0000256" key="1">
    <source>
        <dbReference type="ARBA" id="ARBA00004418"/>
    </source>
</evidence>
<dbReference type="AlphaFoldDB" id="A0A839UJ42"/>
<dbReference type="PANTHER" id="PTHR30290:SF9">
    <property type="entry name" value="OLIGOPEPTIDE-BINDING PROTEIN APPA"/>
    <property type="match status" value="1"/>
</dbReference>
<dbReference type="Gene3D" id="3.40.190.10">
    <property type="entry name" value="Periplasmic binding protein-like II"/>
    <property type="match status" value="1"/>
</dbReference>
<evidence type="ECO:0000313" key="7">
    <source>
        <dbReference type="EMBL" id="MBB3148549.1"/>
    </source>
</evidence>
<reference evidence="7 8" key="1">
    <citation type="submission" date="2020-08" db="EMBL/GenBank/DDBJ databases">
        <title>Genomic Encyclopedia of Type Strains, Phase III (KMG-III): the genomes of soil and plant-associated and newly described type strains.</title>
        <authorList>
            <person name="Whitman W."/>
        </authorList>
    </citation>
    <scope>NUCLEOTIDE SEQUENCE [LARGE SCALE GENOMIC DNA]</scope>
    <source>
        <strain evidence="7 8">CECT 7015</strain>
    </source>
</reference>
<feature type="signal peptide" evidence="5">
    <location>
        <begin position="1"/>
        <end position="24"/>
    </location>
</feature>
<dbReference type="CDD" id="cd08515">
    <property type="entry name" value="PBP2_NikA_DppA_OppA_like_10"/>
    <property type="match status" value="1"/>
</dbReference>
<comment type="caution">
    <text evidence="7">The sequence shown here is derived from an EMBL/GenBank/DDBJ whole genome shotgun (WGS) entry which is preliminary data.</text>
</comment>
<evidence type="ECO:0000259" key="6">
    <source>
        <dbReference type="Pfam" id="PF00496"/>
    </source>
</evidence>
<dbReference type="EMBL" id="JACHXN010000020">
    <property type="protein sequence ID" value="MBB3148549.1"/>
    <property type="molecule type" value="Genomic_DNA"/>
</dbReference>
<comment type="similarity">
    <text evidence="2">Belongs to the bacterial solute-binding protein 5 family.</text>
</comment>
<dbReference type="GO" id="GO:0015833">
    <property type="term" value="P:peptide transport"/>
    <property type="evidence" value="ECO:0007669"/>
    <property type="project" value="TreeGrafter"/>
</dbReference>